<dbReference type="PANTHER" id="PTHR43300">
    <property type="entry name" value="ACETYLTRANSFERASE"/>
    <property type="match status" value="1"/>
</dbReference>
<proteinExistence type="inferred from homology"/>
<dbReference type="EMBL" id="CP106831">
    <property type="protein sequence ID" value="WIH96253.1"/>
    <property type="molecule type" value="Genomic_DNA"/>
</dbReference>
<reference evidence="2 3" key="1">
    <citation type="submission" date="2022-09" db="EMBL/GenBank/DDBJ databases">
        <title>Whole genome sequencing analysis of tet(X)-positive Empedobacter falsenii YWS9-3.</title>
        <authorList>
            <person name="Chen C."/>
            <person name="Lv Y.-L."/>
        </authorList>
    </citation>
    <scope>NUCLEOTIDE SEQUENCE [LARGE SCALE GENOMIC DNA]</scope>
    <source>
        <strain evidence="2 3">YWS9-3_T</strain>
    </source>
</reference>
<keyword evidence="2" id="KW-0808">Transferase</keyword>
<dbReference type="CDD" id="cd04647">
    <property type="entry name" value="LbH_MAT_like"/>
    <property type="match status" value="1"/>
</dbReference>
<dbReference type="GO" id="GO:0016746">
    <property type="term" value="F:acyltransferase activity"/>
    <property type="evidence" value="ECO:0007669"/>
    <property type="project" value="UniProtKB-KW"/>
</dbReference>
<dbReference type="SUPFAM" id="SSF51161">
    <property type="entry name" value="Trimeric LpxA-like enzymes"/>
    <property type="match status" value="1"/>
</dbReference>
<evidence type="ECO:0000256" key="1">
    <source>
        <dbReference type="ARBA" id="ARBA00007274"/>
    </source>
</evidence>
<name>A0ABY8V6P4_9FLAO</name>
<dbReference type="Gene3D" id="2.160.10.10">
    <property type="entry name" value="Hexapeptide repeat proteins"/>
    <property type="match status" value="1"/>
</dbReference>
<protein>
    <submittedName>
        <fullName evidence="2">Acyltransferase</fullName>
    </submittedName>
</protein>
<comment type="similarity">
    <text evidence="1">Belongs to the transferase hexapeptide repeat family.</text>
</comment>
<keyword evidence="3" id="KW-1185">Reference proteome</keyword>
<accession>A0ABY8V6P4</accession>
<sequence length="155" mass="16684">MLESIKRFLYQSIGCEIGEHTQICSSARIFKNGKIIIGKNVWIGPEAIISSSPGSEVVIEDYCKLGMRTIVVTGFHEITPNGDSIEGKGTSSKIVLKKGCAISTTSIILPGKIVGEMAHVAAGSIVTKDVPPYHRVAGVPAKVIKNLREEKKHVE</sequence>
<dbReference type="InterPro" id="IPR011004">
    <property type="entry name" value="Trimer_LpxA-like_sf"/>
</dbReference>
<dbReference type="Proteomes" id="UP001223501">
    <property type="component" value="Chromosome"/>
</dbReference>
<dbReference type="InterPro" id="IPR050179">
    <property type="entry name" value="Trans_hexapeptide_repeat"/>
</dbReference>
<dbReference type="RefSeq" id="WP_260541504.1">
    <property type="nucleotide sequence ID" value="NZ_CP106831.1"/>
</dbReference>
<gene>
    <name evidence="2" type="ORF">OBA43_08135</name>
</gene>
<organism evidence="2 3">
    <name type="scientific">Empedobacter falsenii</name>
    <dbReference type="NCBI Taxonomy" id="343874"/>
    <lineage>
        <taxon>Bacteria</taxon>
        <taxon>Pseudomonadati</taxon>
        <taxon>Bacteroidota</taxon>
        <taxon>Flavobacteriia</taxon>
        <taxon>Flavobacteriales</taxon>
        <taxon>Weeksellaceae</taxon>
        <taxon>Empedobacter</taxon>
    </lineage>
</organism>
<keyword evidence="2" id="KW-0012">Acyltransferase</keyword>
<evidence type="ECO:0000313" key="2">
    <source>
        <dbReference type="EMBL" id="WIH96253.1"/>
    </source>
</evidence>
<evidence type="ECO:0000313" key="3">
    <source>
        <dbReference type="Proteomes" id="UP001223501"/>
    </source>
</evidence>